<dbReference type="EMBL" id="CSBK01000037">
    <property type="protein sequence ID" value="COW83006.1"/>
    <property type="molecule type" value="Genomic_DNA"/>
</dbReference>
<accession>A0A916L7R6</accession>
<evidence type="ECO:0000313" key="1">
    <source>
        <dbReference type="EMBL" id="COW83006.1"/>
    </source>
</evidence>
<evidence type="ECO:0000313" key="2">
    <source>
        <dbReference type="Proteomes" id="UP000039021"/>
    </source>
</evidence>
<reference evidence="2" key="1">
    <citation type="submission" date="2015-03" db="EMBL/GenBank/DDBJ databases">
        <authorList>
            <consortium name="Pathogen Informatics"/>
        </authorList>
    </citation>
    <scope>NUCLEOTIDE SEQUENCE [LARGE SCALE GENOMIC DNA]</scope>
    <source>
        <strain evidence="2">N09902308</strain>
    </source>
</reference>
<proteinExistence type="predicted"/>
<dbReference type="Proteomes" id="UP000039021">
    <property type="component" value="Unassembled WGS sequence"/>
</dbReference>
<organism evidence="1 2">
    <name type="scientific">Mycobacterium tuberculosis</name>
    <dbReference type="NCBI Taxonomy" id="1773"/>
    <lineage>
        <taxon>Bacteria</taxon>
        <taxon>Bacillati</taxon>
        <taxon>Actinomycetota</taxon>
        <taxon>Actinomycetes</taxon>
        <taxon>Mycobacteriales</taxon>
        <taxon>Mycobacteriaceae</taxon>
        <taxon>Mycobacterium</taxon>
        <taxon>Mycobacterium tuberculosis complex</taxon>
    </lineage>
</organism>
<gene>
    <name evidence="1" type="ORF">ERS007739_00157</name>
</gene>
<comment type="caution">
    <text evidence="1">The sequence shown here is derived from an EMBL/GenBank/DDBJ whole genome shotgun (WGS) entry which is preliminary data.</text>
</comment>
<sequence>MASAPDAHADTGVITPALACRSNPTAAAAPLGMYFCTVSGETAFIPRARISS</sequence>
<dbReference type="AlphaFoldDB" id="A0A916L7R6"/>
<protein>
    <submittedName>
        <fullName evidence="1">Uncharacterized protein</fullName>
    </submittedName>
</protein>
<name>A0A916L7R6_MYCTX</name>